<dbReference type="PATRIC" id="fig|1385369.3.peg.5752"/>
<proteinExistence type="predicted"/>
<accession>W9GTL1</accession>
<dbReference type="RefSeq" id="WP_037459288.1">
    <property type="nucleotide sequence ID" value="NZ_AVFL01000029.1"/>
</dbReference>
<dbReference type="EMBL" id="AVFL01000029">
    <property type="protein sequence ID" value="EWY37220.1"/>
    <property type="molecule type" value="Genomic_DNA"/>
</dbReference>
<protein>
    <recommendedName>
        <fullName evidence="3">HNH endonuclease</fullName>
    </recommendedName>
</protein>
<dbReference type="STRING" id="1385369.N825_21055"/>
<comment type="caution">
    <text evidence="1">The sequence shown here is derived from an EMBL/GenBank/DDBJ whole genome shotgun (WGS) entry which is preliminary data.</text>
</comment>
<organism evidence="1 2">
    <name type="scientific">Skermanella stibiiresistens SB22</name>
    <dbReference type="NCBI Taxonomy" id="1385369"/>
    <lineage>
        <taxon>Bacteria</taxon>
        <taxon>Pseudomonadati</taxon>
        <taxon>Pseudomonadota</taxon>
        <taxon>Alphaproteobacteria</taxon>
        <taxon>Rhodospirillales</taxon>
        <taxon>Azospirillaceae</taxon>
        <taxon>Skermanella</taxon>
    </lineage>
</organism>
<dbReference type="OrthoDB" id="7066992at2"/>
<reference evidence="1 2" key="1">
    <citation type="submission" date="2013-08" db="EMBL/GenBank/DDBJ databases">
        <title>The genome sequence of Skermanella stibiiresistens.</title>
        <authorList>
            <person name="Zhu W."/>
            <person name="Wang G."/>
        </authorList>
    </citation>
    <scope>NUCLEOTIDE SEQUENCE [LARGE SCALE GENOMIC DNA]</scope>
    <source>
        <strain evidence="1 2">SB22</strain>
    </source>
</reference>
<evidence type="ECO:0000313" key="1">
    <source>
        <dbReference type="EMBL" id="EWY37220.1"/>
    </source>
</evidence>
<keyword evidence="2" id="KW-1185">Reference proteome</keyword>
<gene>
    <name evidence="1" type="ORF">N825_21055</name>
</gene>
<evidence type="ECO:0000313" key="2">
    <source>
        <dbReference type="Proteomes" id="UP000019486"/>
    </source>
</evidence>
<name>W9GTL1_9PROT</name>
<dbReference type="AlphaFoldDB" id="W9GTL1"/>
<evidence type="ECO:0008006" key="3">
    <source>
        <dbReference type="Google" id="ProtNLM"/>
    </source>
</evidence>
<dbReference type="Proteomes" id="UP000019486">
    <property type="component" value="Unassembled WGS sequence"/>
</dbReference>
<sequence length="143" mass="16897">MPIRAENRYFYPIDWPQLSRTIRFKRAKGRCETCGRRHLARVRVLPDGRWIDLAVGDAWRDRRGRHSAWPDIIEVSRGKISVVVLACCHRDRDPVNNHISNLAAWCQWCNLDADRPSQRRRAGMTIKMRRSIGDLFSGPYRRW</sequence>